<protein>
    <submittedName>
        <fullName evidence="1">Uncharacterized protein</fullName>
    </submittedName>
</protein>
<proteinExistence type="predicted"/>
<dbReference type="AlphaFoldDB" id="A0A1Q5UGZ9"/>
<accession>A0A1Q5UGZ9</accession>
<keyword evidence="2" id="KW-1185">Reference proteome</keyword>
<reference evidence="1 2" key="1">
    <citation type="submission" date="2016-10" db="EMBL/GenBank/DDBJ databases">
        <title>Genome sequence of the ascomycete fungus Penicillium subrubescens.</title>
        <authorList>
            <person name="De Vries R.P."/>
            <person name="Peng M."/>
            <person name="Dilokpimol A."/>
            <person name="Hilden K."/>
            <person name="Makela M.R."/>
            <person name="Grigoriev I."/>
            <person name="Riley R."/>
            <person name="Granchi Z."/>
        </authorList>
    </citation>
    <scope>NUCLEOTIDE SEQUENCE [LARGE SCALE GENOMIC DNA]</scope>
    <source>
        <strain evidence="1 2">CBS 132785</strain>
    </source>
</reference>
<organism evidence="1 2">
    <name type="scientific">Penicillium subrubescens</name>
    <dbReference type="NCBI Taxonomy" id="1316194"/>
    <lineage>
        <taxon>Eukaryota</taxon>
        <taxon>Fungi</taxon>
        <taxon>Dikarya</taxon>
        <taxon>Ascomycota</taxon>
        <taxon>Pezizomycotina</taxon>
        <taxon>Eurotiomycetes</taxon>
        <taxon>Eurotiomycetidae</taxon>
        <taxon>Eurotiales</taxon>
        <taxon>Aspergillaceae</taxon>
        <taxon>Penicillium</taxon>
    </lineage>
</organism>
<dbReference type="Proteomes" id="UP000186955">
    <property type="component" value="Unassembled WGS sequence"/>
</dbReference>
<sequence>MATRTSLARAIKRFFDLVLPLSMPSKGITRFKVLALVVMLNEGEGKNVNTFVEIHDHTWNIQEPVA</sequence>
<evidence type="ECO:0000313" key="2">
    <source>
        <dbReference type="Proteomes" id="UP000186955"/>
    </source>
</evidence>
<dbReference type="EMBL" id="MNBE01000273">
    <property type="protein sequence ID" value="OKP11760.1"/>
    <property type="molecule type" value="Genomic_DNA"/>
</dbReference>
<gene>
    <name evidence="1" type="ORF">PENSUB_2626</name>
</gene>
<evidence type="ECO:0000313" key="1">
    <source>
        <dbReference type="EMBL" id="OKP11760.1"/>
    </source>
</evidence>
<name>A0A1Q5UGZ9_9EURO</name>
<comment type="caution">
    <text evidence="1">The sequence shown here is derived from an EMBL/GenBank/DDBJ whole genome shotgun (WGS) entry which is preliminary data.</text>
</comment>